<evidence type="ECO:0000259" key="6">
    <source>
        <dbReference type="SMART" id="SM01340"/>
    </source>
</evidence>
<keyword evidence="3 4" id="KW-0234">DNA repair</keyword>
<keyword evidence="7" id="KW-0540">Nuclease</keyword>
<evidence type="ECO:0000256" key="3">
    <source>
        <dbReference type="ARBA" id="ARBA00023204"/>
    </source>
</evidence>
<dbReference type="GO" id="GO:0032300">
    <property type="term" value="C:mismatch repair complex"/>
    <property type="evidence" value="ECO:0007669"/>
    <property type="project" value="InterPro"/>
</dbReference>
<keyword evidence="7" id="KW-0378">Hydrolase</keyword>
<dbReference type="InterPro" id="IPR037198">
    <property type="entry name" value="MutL_C_sf"/>
</dbReference>
<dbReference type="InterPro" id="IPR014721">
    <property type="entry name" value="Ribsml_uS5_D2-typ_fold_subgr"/>
</dbReference>
<keyword evidence="2 4" id="KW-0227">DNA damage</keyword>
<gene>
    <name evidence="4 7" type="primary">mutL</name>
    <name evidence="7" type="ORF">E6G98_09705</name>
</gene>
<dbReference type="CDD" id="cd16926">
    <property type="entry name" value="HATPase_MutL-MLH-PMS-like"/>
    <property type="match status" value="1"/>
</dbReference>
<dbReference type="Proteomes" id="UP000315217">
    <property type="component" value="Unassembled WGS sequence"/>
</dbReference>
<protein>
    <recommendedName>
        <fullName evidence="4">DNA mismatch repair protein MutL</fullName>
    </recommendedName>
</protein>
<dbReference type="Gene3D" id="3.30.230.10">
    <property type="match status" value="1"/>
</dbReference>
<organism evidence="7 8">
    <name type="scientific">Candidatus Segetimicrobium genomatis</name>
    <dbReference type="NCBI Taxonomy" id="2569760"/>
    <lineage>
        <taxon>Bacteria</taxon>
        <taxon>Bacillati</taxon>
        <taxon>Candidatus Sysuimicrobiota</taxon>
        <taxon>Candidatus Sysuimicrobiia</taxon>
        <taxon>Candidatus Sysuimicrobiales</taxon>
        <taxon>Candidatus Segetimicrobiaceae</taxon>
        <taxon>Candidatus Segetimicrobium</taxon>
    </lineage>
</organism>
<feature type="domain" description="DNA mismatch repair protein S5" evidence="6">
    <location>
        <begin position="208"/>
        <end position="326"/>
    </location>
</feature>
<dbReference type="Pfam" id="PF13589">
    <property type="entry name" value="HATPase_c_3"/>
    <property type="match status" value="1"/>
</dbReference>
<dbReference type="GO" id="GO:0016887">
    <property type="term" value="F:ATP hydrolysis activity"/>
    <property type="evidence" value="ECO:0007669"/>
    <property type="project" value="InterPro"/>
</dbReference>
<comment type="similarity">
    <text evidence="1 4">Belongs to the DNA mismatch repair MutL/HexB family.</text>
</comment>
<accession>A0A537LMZ1</accession>
<dbReference type="Pfam" id="PF08676">
    <property type="entry name" value="MutL_C"/>
    <property type="match status" value="1"/>
</dbReference>
<dbReference type="InterPro" id="IPR042120">
    <property type="entry name" value="MutL_C_dimsub"/>
</dbReference>
<comment type="caution">
    <text evidence="7">The sequence shown here is derived from an EMBL/GenBank/DDBJ whole genome shotgun (WGS) entry which is preliminary data.</text>
</comment>
<reference evidence="7 8" key="1">
    <citation type="journal article" date="2019" name="Nat. Microbiol.">
        <title>Mediterranean grassland soil C-N compound turnover is dependent on rainfall and depth, and is mediated by genomically divergent microorganisms.</title>
        <authorList>
            <person name="Diamond S."/>
            <person name="Andeer P.F."/>
            <person name="Li Z."/>
            <person name="Crits-Christoph A."/>
            <person name="Burstein D."/>
            <person name="Anantharaman K."/>
            <person name="Lane K.R."/>
            <person name="Thomas B.C."/>
            <person name="Pan C."/>
            <person name="Northen T.R."/>
            <person name="Banfield J.F."/>
        </authorList>
    </citation>
    <scope>NUCLEOTIDE SEQUENCE [LARGE SCALE GENOMIC DNA]</scope>
    <source>
        <strain evidence="7">NP_1</strain>
    </source>
</reference>
<dbReference type="Pfam" id="PF01119">
    <property type="entry name" value="DNA_mis_repair"/>
    <property type="match status" value="1"/>
</dbReference>
<dbReference type="PROSITE" id="PS00058">
    <property type="entry name" value="DNA_MISMATCH_REPAIR_1"/>
    <property type="match status" value="1"/>
</dbReference>
<dbReference type="InterPro" id="IPR013507">
    <property type="entry name" value="DNA_mismatch_S5_2-like"/>
</dbReference>
<dbReference type="SMART" id="SM00853">
    <property type="entry name" value="MutL_C"/>
    <property type="match status" value="1"/>
</dbReference>
<evidence type="ECO:0000256" key="1">
    <source>
        <dbReference type="ARBA" id="ARBA00006082"/>
    </source>
</evidence>
<evidence type="ECO:0000259" key="5">
    <source>
        <dbReference type="SMART" id="SM00853"/>
    </source>
</evidence>
<dbReference type="Gene3D" id="3.30.1370.100">
    <property type="entry name" value="MutL, C-terminal domain, regulatory subdomain"/>
    <property type="match status" value="1"/>
</dbReference>
<dbReference type="SMART" id="SM01340">
    <property type="entry name" value="DNA_mis_repair"/>
    <property type="match status" value="1"/>
</dbReference>
<dbReference type="Gene3D" id="3.30.1540.20">
    <property type="entry name" value="MutL, C-terminal domain, dimerisation subdomain"/>
    <property type="match status" value="1"/>
</dbReference>
<dbReference type="InterPro" id="IPR014762">
    <property type="entry name" value="DNA_mismatch_repair_CS"/>
</dbReference>
<dbReference type="InterPro" id="IPR014790">
    <property type="entry name" value="MutL_C"/>
</dbReference>
<dbReference type="GO" id="GO:0006298">
    <property type="term" value="P:mismatch repair"/>
    <property type="evidence" value="ECO:0007669"/>
    <property type="project" value="UniProtKB-UniRule"/>
</dbReference>
<dbReference type="InterPro" id="IPR036890">
    <property type="entry name" value="HATPase_C_sf"/>
</dbReference>
<dbReference type="GO" id="GO:0030983">
    <property type="term" value="F:mismatched DNA binding"/>
    <property type="evidence" value="ECO:0007669"/>
    <property type="project" value="InterPro"/>
</dbReference>
<proteinExistence type="inferred from homology"/>
<name>A0A537LMZ1_9BACT</name>
<dbReference type="AlphaFoldDB" id="A0A537LMZ1"/>
<dbReference type="GO" id="GO:0005524">
    <property type="term" value="F:ATP binding"/>
    <property type="evidence" value="ECO:0007669"/>
    <property type="project" value="InterPro"/>
</dbReference>
<evidence type="ECO:0000256" key="2">
    <source>
        <dbReference type="ARBA" id="ARBA00022763"/>
    </source>
</evidence>
<dbReference type="PANTHER" id="PTHR10073:SF12">
    <property type="entry name" value="DNA MISMATCH REPAIR PROTEIN MLH1"/>
    <property type="match status" value="1"/>
</dbReference>
<feature type="domain" description="MutL C-terminal dimerisation" evidence="5">
    <location>
        <begin position="380"/>
        <end position="523"/>
    </location>
</feature>
<evidence type="ECO:0000313" key="8">
    <source>
        <dbReference type="Proteomes" id="UP000315217"/>
    </source>
</evidence>
<evidence type="ECO:0000256" key="4">
    <source>
        <dbReference type="HAMAP-Rule" id="MF_00149"/>
    </source>
</evidence>
<evidence type="ECO:0000313" key="7">
    <source>
        <dbReference type="EMBL" id="TMJ09366.1"/>
    </source>
</evidence>
<dbReference type="InterPro" id="IPR020568">
    <property type="entry name" value="Ribosomal_Su5_D2-typ_SF"/>
</dbReference>
<dbReference type="PANTHER" id="PTHR10073">
    <property type="entry name" value="DNA MISMATCH REPAIR PROTEIN MLH, PMS, MUTL"/>
    <property type="match status" value="1"/>
</dbReference>
<sequence length="566" mass="61136">MNRIKVLEQAIADRIAAGEVVERPASVVKELVENSLDAQATQILIEVEGAGAALIRVGDDGSGIHPDDVRLAVQRFATSKIATAGDLDAIQSFGFRGEALPSIAAVSVMEIASAPAGAPAGRRLRMEGGEIVAEETIGMPRGTVVTVRQLFFNTPARRKFLKSTAREFSLLIDAINRLALAHPAVSFRVIHEGAEVLRYPPGTAAERVAAVLGEDVSSHTLAFSEDAGGMRASGWLGRLELARGNRRQQYLFVNRRPVHSRLLTGAVERAYQQLLPGGRYPAFVIFLEAPPQRVDVNVHPRKLEVRFDDEHQVFGAVERLVHTVLRRAQLIRAVEPVTVGGGDWLTTSPGTLALGDLPPAVETAPPVEVAASGRLPSMRLLGQVQNTYLVADSADGLILIDQHAAHERVLYERLLRARGRGAADGQVQVTPTPLPLQADAFALLTTHQALLAQLGFDLEPFGDRTVLIRAVPQIAVRASPQRVLADLIAELAEGGKATAAQTLLERLTITTACKTAIKAGDTLGRDQMAALMRDLAQTEDPFTCFHGRPTLITVPLAQLERWFLRH</sequence>
<dbReference type="InterPro" id="IPR002099">
    <property type="entry name" value="MutL/Mlh/PMS"/>
</dbReference>
<dbReference type="Gene3D" id="3.30.565.10">
    <property type="entry name" value="Histidine kinase-like ATPase, C-terminal domain"/>
    <property type="match status" value="1"/>
</dbReference>
<dbReference type="HAMAP" id="MF_00149">
    <property type="entry name" value="DNA_mis_repair"/>
    <property type="match status" value="1"/>
</dbReference>
<dbReference type="SUPFAM" id="SSF118116">
    <property type="entry name" value="DNA mismatch repair protein MutL"/>
    <property type="match status" value="1"/>
</dbReference>
<dbReference type="CDD" id="cd00782">
    <property type="entry name" value="MutL_Trans"/>
    <property type="match status" value="1"/>
</dbReference>
<dbReference type="GO" id="GO:0004519">
    <property type="term" value="F:endonuclease activity"/>
    <property type="evidence" value="ECO:0007669"/>
    <property type="project" value="UniProtKB-KW"/>
</dbReference>
<dbReference type="InterPro" id="IPR042121">
    <property type="entry name" value="MutL_C_regsub"/>
</dbReference>
<dbReference type="FunFam" id="3.30.565.10:FF:000003">
    <property type="entry name" value="DNA mismatch repair endonuclease MutL"/>
    <property type="match status" value="1"/>
</dbReference>
<dbReference type="SUPFAM" id="SSF55874">
    <property type="entry name" value="ATPase domain of HSP90 chaperone/DNA topoisomerase II/histidine kinase"/>
    <property type="match status" value="1"/>
</dbReference>
<dbReference type="GO" id="GO:0140664">
    <property type="term" value="F:ATP-dependent DNA damage sensor activity"/>
    <property type="evidence" value="ECO:0007669"/>
    <property type="project" value="InterPro"/>
</dbReference>
<dbReference type="NCBIfam" id="TIGR00585">
    <property type="entry name" value="mutl"/>
    <property type="match status" value="1"/>
</dbReference>
<dbReference type="InterPro" id="IPR020667">
    <property type="entry name" value="DNA_mismatch_repair_MutL"/>
</dbReference>
<dbReference type="InterPro" id="IPR038973">
    <property type="entry name" value="MutL/Mlh/Pms-like"/>
</dbReference>
<comment type="function">
    <text evidence="4">This protein is involved in the repair of mismatches in DNA. It is required for dam-dependent methyl-directed DNA mismatch repair. May act as a 'molecular matchmaker', a protein that promotes the formation of a stable complex between two or more DNA-binding proteins in an ATP-dependent manner without itself being part of a final effector complex.</text>
</comment>
<dbReference type="SUPFAM" id="SSF54211">
    <property type="entry name" value="Ribosomal protein S5 domain 2-like"/>
    <property type="match status" value="1"/>
</dbReference>
<keyword evidence="7" id="KW-0255">Endonuclease</keyword>
<dbReference type="EMBL" id="VBAI01000160">
    <property type="protein sequence ID" value="TMJ09366.1"/>
    <property type="molecule type" value="Genomic_DNA"/>
</dbReference>